<protein>
    <submittedName>
        <fullName evidence="1">Uncharacterized protein</fullName>
    </submittedName>
</protein>
<name>A0A1D3CUY5_9EIME</name>
<dbReference type="EMBL" id="JROU02001851">
    <property type="protein sequence ID" value="OEH75008.1"/>
    <property type="molecule type" value="Genomic_DNA"/>
</dbReference>
<comment type="caution">
    <text evidence="1">The sequence shown here is derived from an EMBL/GenBank/DDBJ whole genome shotgun (WGS) entry which is preliminary data.</text>
</comment>
<dbReference type="Proteomes" id="UP000095192">
    <property type="component" value="Unassembled WGS sequence"/>
</dbReference>
<organism evidence="1 2">
    <name type="scientific">Cyclospora cayetanensis</name>
    <dbReference type="NCBI Taxonomy" id="88456"/>
    <lineage>
        <taxon>Eukaryota</taxon>
        <taxon>Sar</taxon>
        <taxon>Alveolata</taxon>
        <taxon>Apicomplexa</taxon>
        <taxon>Conoidasida</taxon>
        <taxon>Coccidia</taxon>
        <taxon>Eucoccidiorida</taxon>
        <taxon>Eimeriorina</taxon>
        <taxon>Eimeriidae</taxon>
        <taxon>Cyclospora</taxon>
    </lineage>
</organism>
<reference evidence="1 2" key="1">
    <citation type="journal article" date="2016" name="BMC Genomics">
        <title>Comparative genomics reveals Cyclospora cayetanensis possesses coccidia-like metabolism and invasion components but unique surface antigens.</title>
        <authorList>
            <person name="Liu S."/>
            <person name="Wang L."/>
            <person name="Zheng H."/>
            <person name="Xu Z."/>
            <person name="Roellig D.M."/>
            <person name="Li N."/>
            <person name="Frace M.A."/>
            <person name="Tang K."/>
            <person name="Arrowood M.J."/>
            <person name="Moss D.M."/>
            <person name="Zhang L."/>
            <person name="Feng Y."/>
            <person name="Xiao L."/>
        </authorList>
    </citation>
    <scope>NUCLEOTIDE SEQUENCE [LARGE SCALE GENOMIC DNA]</scope>
    <source>
        <strain evidence="1 2">CHN_HEN01</strain>
    </source>
</reference>
<keyword evidence="2" id="KW-1185">Reference proteome</keyword>
<dbReference type="AlphaFoldDB" id="A0A1D3CUY5"/>
<evidence type="ECO:0000313" key="2">
    <source>
        <dbReference type="Proteomes" id="UP000095192"/>
    </source>
</evidence>
<evidence type="ECO:0000313" key="1">
    <source>
        <dbReference type="EMBL" id="OEH75008.1"/>
    </source>
</evidence>
<accession>A0A1D3CUY5</accession>
<dbReference type="InParanoid" id="A0A1D3CUY5"/>
<sequence>MQPQWRKKTELLSSWQCVLDSISAEGAEELSLHQQQLILASIAETLHIPEALLLSAAESLRFQLLVKEEKQQREKRQSLEQAIVAAPAVFSGFEELLVAVAAEGARRSQQLQLQPSSLEFLLLRCTEIARAIWLLKQISEKQQQRLYGSCMQMFERLASSLERRTLGATAADFPAEGALTRKQPAAVASLDSVSRLLLSASRLKSLGKQSECRSMATFELHQQLLQSQLHNLQVHAADSLLQHGLHAASSQLEAVHASSKEFEKQQQQLLLLVPPQQQGAAVAAAASPSRVCALSCEKAVCTLLRAIYASKVPVFPLLACAVLQRLSIRWREEALQGEHSCGKEQRGAAACGSNGTVRAKASESLQLLRCIDSTFAVLASQQFALHQPCGSQLERPTHPASRLQMWRWFKLRHLAALLRAAEWRLLHAAPAEARGVSCDEAAHAAVLHVFEGAWNSLLQRARYTPTAFGSSNTASASGCNARSSPAAAAAPLPLAAWVCLDAAFRSYRTADREKSRALKLPPTFAAVAAALGESSCSSARGEGAAVTDAAAAFLLQRMHASAAAAKHVTAPAAGVQTPESSLYTVPQEHLLLKLPDPQSTFHAYRLRLRVSSSTAATELTARVSCHLSPQHAAGERRLASAWNVFSEDYLGIRSFQGSTGRKTLRWSTLCATGQACVGCIEGQSCFASGSSLKAFSCVGYSRALETFYADTNIPIAFLAWLAVGPSPVSSRVTLSASLSSWQEARGPLDLPRNQQQTGCVYFTP</sequence>
<dbReference type="VEuPathDB" id="ToxoDB:cyc_03675"/>
<proteinExistence type="predicted"/>
<gene>
    <name evidence="1" type="ORF">cyc_03675</name>
</gene>